<name>A0ABV2Q057_9GAMM</name>
<sequence length="275" mass="30015">METHADEPDSRKRPVAGVGRIIGWPGGSLWFGRHLAPIQEHAHHAIQISLAMEGSFRIQADGWPAARETRGMVVMPDRRHRFDGCGASVAMLFVEPNSARGAALRKRFAGFDVALLPDAEAREAVRYLHARYIAAAPDELMAQFAQGAVCRIAGNPAMAPSEDPRVTAALAWMHARLATPIRLEEVAVAVHLSPGRFRHLFVAQTGTSLRAWLLWARMARAVEYAFQGRSWTEAAHEAGFADAAHLTRTCRRMFGVAPTMLVPSKLTGSAPAEAD</sequence>
<proteinExistence type="predicted"/>
<dbReference type="PANTHER" id="PTHR46796:SF2">
    <property type="entry name" value="TRANSCRIPTIONAL REGULATORY PROTEIN"/>
    <property type="match status" value="1"/>
</dbReference>
<evidence type="ECO:0000313" key="5">
    <source>
        <dbReference type="EMBL" id="MET4570257.1"/>
    </source>
</evidence>
<comment type="caution">
    <text evidence="5">The sequence shown here is derived from an EMBL/GenBank/DDBJ whole genome shotgun (WGS) entry which is preliminary data.</text>
</comment>
<protein>
    <submittedName>
        <fullName evidence="5">AraC family transcriptional regulator</fullName>
    </submittedName>
</protein>
<dbReference type="Proteomes" id="UP001549251">
    <property type="component" value="Unassembled WGS sequence"/>
</dbReference>
<dbReference type="EMBL" id="JBEPSD010000002">
    <property type="protein sequence ID" value="MET4570257.1"/>
    <property type="molecule type" value="Genomic_DNA"/>
</dbReference>
<dbReference type="PROSITE" id="PS01124">
    <property type="entry name" value="HTH_ARAC_FAMILY_2"/>
    <property type="match status" value="1"/>
</dbReference>
<evidence type="ECO:0000256" key="3">
    <source>
        <dbReference type="ARBA" id="ARBA00023163"/>
    </source>
</evidence>
<dbReference type="SMART" id="SM00342">
    <property type="entry name" value="HTH_ARAC"/>
    <property type="match status" value="1"/>
</dbReference>
<organism evidence="5 6">
    <name type="scientific">Rhodanobacter soli</name>
    <dbReference type="NCBI Taxonomy" id="590609"/>
    <lineage>
        <taxon>Bacteria</taxon>
        <taxon>Pseudomonadati</taxon>
        <taxon>Pseudomonadota</taxon>
        <taxon>Gammaproteobacteria</taxon>
        <taxon>Lysobacterales</taxon>
        <taxon>Rhodanobacteraceae</taxon>
        <taxon>Rhodanobacter</taxon>
    </lineage>
</organism>
<dbReference type="InterPro" id="IPR018060">
    <property type="entry name" value="HTH_AraC"/>
</dbReference>
<keyword evidence="2" id="KW-0238">DNA-binding</keyword>
<dbReference type="Pfam" id="PF12833">
    <property type="entry name" value="HTH_18"/>
    <property type="match status" value="1"/>
</dbReference>
<keyword evidence="1" id="KW-0805">Transcription regulation</keyword>
<feature type="domain" description="HTH araC/xylS-type" evidence="4">
    <location>
        <begin position="167"/>
        <end position="264"/>
    </location>
</feature>
<keyword evidence="6" id="KW-1185">Reference proteome</keyword>
<evidence type="ECO:0000259" key="4">
    <source>
        <dbReference type="PROSITE" id="PS01124"/>
    </source>
</evidence>
<gene>
    <name evidence="5" type="ORF">ABIE04_002618</name>
</gene>
<dbReference type="RefSeq" id="WP_354550917.1">
    <property type="nucleotide sequence ID" value="NZ_JBEPSD010000002.1"/>
</dbReference>
<evidence type="ECO:0000256" key="2">
    <source>
        <dbReference type="ARBA" id="ARBA00023125"/>
    </source>
</evidence>
<dbReference type="InterPro" id="IPR009057">
    <property type="entry name" value="Homeodomain-like_sf"/>
</dbReference>
<dbReference type="Gene3D" id="1.10.10.60">
    <property type="entry name" value="Homeodomain-like"/>
    <property type="match status" value="1"/>
</dbReference>
<keyword evidence="3" id="KW-0804">Transcription</keyword>
<evidence type="ECO:0000256" key="1">
    <source>
        <dbReference type="ARBA" id="ARBA00023015"/>
    </source>
</evidence>
<dbReference type="PANTHER" id="PTHR46796">
    <property type="entry name" value="HTH-TYPE TRANSCRIPTIONAL ACTIVATOR RHAS-RELATED"/>
    <property type="match status" value="1"/>
</dbReference>
<dbReference type="SUPFAM" id="SSF46689">
    <property type="entry name" value="Homeodomain-like"/>
    <property type="match status" value="2"/>
</dbReference>
<dbReference type="InterPro" id="IPR050204">
    <property type="entry name" value="AraC_XylS_family_regulators"/>
</dbReference>
<accession>A0ABV2Q057</accession>
<reference evidence="5 6" key="1">
    <citation type="submission" date="2024-06" db="EMBL/GenBank/DDBJ databases">
        <title>Sorghum-associated microbial communities from plants grown in Nebraska, USA.</title>
        <authorList>
            <person name="Schachtman D."/>
        </authorList>
    </citation>
    <scope>NUCLEOTIDE SEQUENCE [LARGE SCALE GENOMIC DNA]</scope>
    <source>
        <strain evidence="5 6">1757</strain>
    </source>
</reference>
<evidence type="ECO:0000313" key="6">
    <source>
        <dbReference type="Proteomes" id="UP001549251"/>
    </source>
</evidence>